<dbReference type="InterPro" id="IPR007359">
    <property type="entry name" value="SigmaE_reg_RseC_MucC"/>
</dbReference>
<protein>
    <submittedName>
        <fullName evidence="2">SoxR reducing system protein RseC</fullName>
    </submittedName>
</protein>
<proteinExistence type="predicted"/>
<name>A0A1J5SFQ9_9ZZZZ</name>
<evidence type="ECO:0000256" key="1">
    <source>
        <dbReference type="SAM" id="Phobius"/>
    </source>
</evidence>
<organism evidence="2">
    <name type="scientific">mine drainage metagenome</name>
    <dbReference type="NCBI Taxonomy" id="410659"/>
    <lineage>
        <taxon>unclassified sequences</taxon>
        <taxon>metagenomes</taxon>
        <taxon>ecological metagenomes</taxon>
    </lineage>
</organism>
<feature type="transmembrane region" description="Helical" evidence="1">
    <location>
        <begin position="104"/>
        <end position="121"/>
    </location>
</feature>
<gene>
    <name evidence="2" type="ORF">GALL_150880</name>
</gene>
<keyword evidence="1" id="KW-0472">Membrane</keyword>
<reference evidence="2" key="1">
    <citation type="submission" date="2016-10" db="EMBL/GenBank/DDBJ databases">
        <title>Sequence of Gallionella enrichment culture.</title>
        <authorList>
            <person name="Poehlein A."/>
            <person name="Muehling M."/>
            <person name="Daniel R."/>
        </authorList>
    </citation>
    <scope>NUCLEOTIDE SEQUENCE</scope>
</reference>
<dbReference type="AlphaFoldDB" id="A0A1J5SFQ9"/>
<keyword evidence="1" id="KW-0812">Transmembrane</keyword>
<dbReference type="InterPro" id="IPR026268">
    <property type="entry name" value="RseC"/>
</dbReference>
<accession>A0A1J5SFQ9</accession>
<dbReference type="PANTHER" id="PTHR35867">
    <property type="entry name" value="PROTEIN RSEC"/>
    <property type="match status" value="1"/>
</dbReference>
<evidence type="ECO:0000313" key="2">
    <source>
        <dbReference type="EMBL" id="OIR02880.1"/>
    </source>
</evidence>
<dbReference type="Pfam" id="PF04246">
    <property type="entry name" value="RseC_MucC"/>
    <property type="match status" value="1"/>
</dbReference>
<dbReference type="PIRSF" id="PIRSF004923">
    <property type="entry name" value="RseC"/>
    <property type="match status" value="1"/>
</dbReference>
<comment type="caution">
    <text evidence="2">The sequence shown here is derived from an EMBL/GenBank/DDBJ whole genome shotgun (WGS) entry which is preliminary data.</text>
</comment>
<sequence>MIEEYAVVTGCSDHQATLEVERRTACGLCGQKRGCGNATWGKLLGHKSQEFSADNPIGAHVGDSVVVGIDERAILSTTFFLYVVPLLGMLLGTVLADTFLKNEFYVMLSAASGLVLAFLWVKRRLNGRAKVTKMLGSQSQAIILRYSDAEVESEGVSRSECKHGKISN</sequence>
<keyword evidence="1" id="KW-1133">Transmembrane helix</keyword>
<feature type="transmembrane region" description="Helical" evidence="1">
    <location>
        <begin position="79"/>
        <end position="98"/>
    </location>
</feature>
<dbReference type="PANTHER" id="PTHR35867:SF1">
    <property type="entry name" value="PROTEIN RSEC"/>
    <property type="match status" value="1"/>
</dbReference>
<dbReference type="EMBL" id="MLJW01000071">
    <property type="protein sequence ID" value="OIR02880.1"/>
    <property type="molecule type" value="Genomic_DNA"/>
</dbReference>